<organism evidence="1 2">
    <name type="scientific">Ramazzottius varieornatus</name>
    <name type="common">Water bear</name>
    <name type="synonym">Tardigrade</name>
    <dbReference type="NCBI Taxonomy" id="947166"/>
    <lineage>
        <taxon>Eukaryota</taxon>
        <taxon>Metazoa</taxon>
        <taxon>Ecdysozoa</taxon>
        <taxon>Tardigrada</taxon>
        <taxon>Eutardigrada</taxon>
        <taxon>Parachela</taxon>
        <taxon>Hypsibioidea</taxon>
        <taxon>Ramazzottiidae</taxon>
        <taxon>Ramazzottius</taxon>
    </lineage>
</organism>
<dbReference type="Proteomes" id="UP000186922">
    <property type="component" value="Unassembled WGS sequence"/>
</dbReference>
<proteinExistence type="predicted"/>
<reference evidence="1 2" key="1">
    <citation type="journal article" date="2016" name="Nat. Commun.">
        <title>Extremotolerant tardigrade genome and improved radiotolerance of human cultured cells by tardigrade-unique protein.</title>
        <authorList>
            <person name="Hashimoto T."/>
            <person name="Horikawa D.D."/>
            <person name="Saito Y."/>
            <person name="Kuwahara H."/>
            <person name="Kozuka-Hata H."/>
            <person name="Shin-I T."/>
            <person name="Minakuchi Y."/>
            <person name="Ohishi K."/>
            <person name="Motoyama A."/>
            <person name="Aizu T."/>
            <person name="Enomoto A."/>
            <person name="Kondo K."/>
            <person name="Tanaka S."/>
            <person name="Hara Y."/>
            <person name="Koshikawa S."/>
            <person name="Sagara H."/>
            <person name="Miura T."/>
            <person name="Yokobori S."/>
            <person name="Miyagawa K."/>
            <person name="Suzuki Y."/>
            <person name="Kubo T."/>
            <person name="Oyama M."/>
            <person name="Kohara Y."/>
            <person name="Fujiyama A."/>
            <person name="Arakawa K."/>
            <person name="Katayama T."/>
            <person name="Toyoda A."/>
            <person name="Kunieda T."/>
        </authorList>
    </citation>
    <scope>NUCLEOTIDE SEQUENCE [LARGE SCALE GENOMIC DNA]</scope>
    <source>
        <strain evidence="1 2">YOKOZUNA-1</strain>
    </source>
</reference>
<gene>
    <name evidence="1" type="primary">RvY_00229-1</name>
    <name evidence="1" type="synonym">RvY_00229.1</name>
    <name evidence="1" type="ORF">RvY_00229</name>
</gene>
<dbReference type="EMBL" id="BDGG01000001">
    <property type="protein sequence ID" value="GAU87363.1"/>
    <property type="molecule type" value="Genomic_DNA"/>
</dbReference>
<evidence type="ECO:0000313" key="1">
    <source>
        <dbReference type="EMBL" id="GAU87363.1"/>
    </source>
</evidence>
<dbReference type="AlphaFoldDB" id="A0A1D1ULY9"/>
<protein>
    <submittedName>
        <fullName evidence="1">Uncharacterized protein</fullName>
    </submittedName>
</protein>
<keyword evidence="2" id="KW-1185">Reference proteome</keyword>
<accession>A0A1D1ULY9</accession>
<sequence>MAEANKDGAEVAESYENVVVENPAALKRQSGFELGWTPESILATAHNSHPKLYVVK</sequence>
<name>A0A1D1ULY9_RAMVA</name>
<evidence type="ECO:0000313" key="2">
    <source>
        <dbReference type="Proteomes" id="UP000186922"/>
    </source>
</evidence>
<comment type="caution">
    <text evidence="1">The sequence shown here is derived from an EMBL/GenBank/DDBJ whole genome shotgun (WGS) entry which is preliminary data.</text>
</comment>